<evidence type="ECO:0000256" key="1">
    <source>
        <dbReference type="SAM" id="MobiDB-lite"/>
    </source>
</evidence>
<dbReference type="AlphaFoldDB" id="A0AAD7DDJ1"/>
<keyword evidence="3" id="KW-1185">Reference proteome</keyword>
<dbReference type="EMBL" id="JARKIE010000075">
    <property type="protein sequence ID" value="KAJ7689000.1"/>
    <property type="molecule type" value="Genomic_DNA"/>
</dbReference>
<reference evidence="2" key="1">
    <citation type="submission" date="2023-03" db="EMBL/GenBank/DDBJ databases">
        <title>Massive genome expansion in bonnet fungi (Mycena s.s.) driven by repeated elements and novel gene families across ecological guilds.</title>
        <authorList>
            <consortium name="Lawrence Berkeley National Laboratory"/>
            <person name="Harder C.B."/>
            <person name="Miyauchi S."/>
            <person name="Viragh M."/>
            <person name="Kuo A."/>
            <person name="Thoen E."/>
            <person name="Andreopoulos B."/>
            <person name="Lu D."/>
            <person name="Skrede I."/>
            <person name="Drula E."/>
            <person name="Henrissat B."/>
            <person name="Morin E."/>
            <person name="Kohler A."/>
            <person name="Barry K."/>
            <person name="LaButti K."/>
            <person name="Morin E."/>
            <person name="Salamov A."/>
            <person name="Lipzen A."/>
            <person name="Mereny Z."/>
            <person name="Hegedus B."/>
            <person name="Baldrian P."/>
            <person name="Stursova M."/>
            <person name="Weitz H."/>
            <person name="Taylor A."/>
            <person name="Grigoriev I.V."/>
            <person name="Nagy L.G."/>
            <person name="Martin F."/>
            <person name="Kauserud H."/>
        </authorList>
    </citation>
    <scope>NUCLEOTIDE SEQUENCE</scope>
    <source>
        <strain evidence="2">CBHHK067</strain>
    </source>
</reference>
<feature type="compositionally biased region" description="Low complexity" evidence="1">
    <location>
        <begin position="1"/>
        <end position="16"/>
    </location>
</feature>
<protein>
    <submittedName>
        <fullName evidence="2">Uncharacterized protein</fullName>
    </submittedName>
</protein>
<sequence length="175" mass="19016">MPASLSGSSQRKSSSSACGDVRAGPQIMSNAGLSPQNFLLMIENSSALAGFWPDLRDCYLPRLVEQLGGSHPENLTSIFISESRSAYDFHGSGIRQYSSLKDGLKQFEFNYDLDNILSTTQIQTAVEALTFSTITVLVVSGPSNLSVRHLIVVVATPPTEFASRSLHDPWHDLPT</sequence>
<evidence type="ECO:0000313" key="3">
    <source>
        <dbReference type="Proteomes" id="UP001221757"/>
    </source>
</evidence>
<proteinExistence type="predicted"/>
<organism evidence="2 3">
    <name type="scientific">Mycena rosella</name>
    <name type="common">Pink bonnet</name>
    <name type="synonym">Agaricus rosellus</name>
    <dbReference type="NCBI Taxonomy" id="1033263"/>
    <lineage>
        <taxon>Eukaryota</taxon>
        <taxon>Fungi</taxon>
        <taxon>Dikarya</taxon>
        <taxon>Basidiomycota</taxon>
        <taxon>Agaricomycotina</taxon>
        <taxon>Agaricomycetes</taxon>
        <taxon>Agaricomycetidae</taxon>
        <taxon>Agaricales</taxon>
        <taxon>Marasmiineae</taxon>
        <taxon>Mycenaceae</taxon>
        <taxon>Mycena</taxon>
    </lineage>
</organism>
<accession>A0AAD7DDJ1</accession>
<evidence type="ECO:0000313" key="2">
    <source>
        <dbReference type="EMBL" id="KAJ7689000.1"/>
    </source>
</evidence>
<dbReference type="Proteomes" id="UP001221757">
    <property type="component" value="Unassembled WGS sequence"/>
</dbReference>
<comment type="caution">
    <text evidence="2">The sequence shown here is derived from an EMBL/GenBank/DDBJ whole genome shotgun (WGS) entry which is preliminary data.</text>
</comment>
<name>A0AAD7DDJ1_MYCRO</name>
<feature type="region of interest" description="Disordered" evidence="1">
    <location>
        <begin position="1"/>
        <end position="20"/>
    </location>
</feature>
<gene>
    <name evidence="2" type="ORF">B0H17DRAFT_1135292</name>
</gene>